<dbReference type="Proteomes" id="UP000716291">
    <property type="component" value="Unassembled WGS sequence"/>
</dbReference>
<accession>A0A9P6X224</accession>
<reference evidence="1" key="1">
    <citation type="journal article" date="2020" name="Microb. Genom.">
        <title>Genetic diversity of clinical and environmental Mucorales isolates obtained from an investigation of mucormycosis cases among solid organ transplant recipients.</title>
        <authorList>
            <person name="Nguyen M.H."/>
            <person name="Kaul D."/>
            <person name="Muto C."/>
            <person name="Cheng S.J."/>
            <person name="Richter R.A."/>
            <person name="Bruno V.M."/>
            <person name="Liu G."/>
            <person name="Beyhan S."/>
            <person name="Sundermann A.J."/>
            <person name="Mounaud S."/>
            <person name="Pasculle A.W."/>
            <person name="Nierman W.C."/>
            <person name="Driscoll E."/>
            <person name="Cumbie R."/>
            <person name="Clancy C.J."/>
            <person name="Dupont C.L."/>
        </authorList>
    </citation>
    <scope>NUCLEOTIDE SEQUENCE</scope>
    <source>
        <strain evidence="1">GL11</strain>
    </source>
</reference>
<evidence type="ECO:0000313" key="2">
    <source>
        <dbReference type="Proteomes" id="UP000716291"/>
    </source>
</evidence>
<comment type="caution">
    <text evidence="1">The sequence shown here is derived from an EMBL/GenBank/DDBJ whole genome shotgun (WGS) entry which is preliminary data.</text>
</comment>
<dbReference type="OrthoDB" id="10276205at2759"/>
<name>A0A9P6X224_RHIOR</name>
<organism evidence="1 2">
    <name type="scientific">Rhizopus oryzae</name>
    <name type="common">Mucormycosis agent</name>
    <name type="synonym">Rhizopus arrhizus var. delemar</name>
    <dbReference type="NCBI Taxonomy" id="64495"/>
    <lineage>
        <taxon>Eukaryota</taxon>
        <taxon>Fungi</taxon>
        <taxon>Fungi incertae sedis</taxon>
        <taxon>Mucoromycota</taxon>
        <taxon>Mucoromycotina</taxon>
        <taxon>Mucoromycetes</taxon>
        <taxon>Mucorales</taxon>
        <taxon>Mucorineae</taxon>
        <taxon>Rhizopodaceae</taxon>
        <taxon>Rhizopus</taxon>
    </lineage>
</organism>
<evidence type="ECO:0000313" key="1">
    <source>
        <dbReference type="EMBL" id="KAG1303465.1"/>
    </source>
</evidence>
<keyword evidence="2" id="KW-1185">Reference proteome</keyword>
<protein>
    <submittedName>
        <fullName evidence="1">Uncharacterized protein</fullName>
    </submittedName>
</protein>
<sequence>MTSKSESSVQFMSFITEQFPSQIAVATTKEGSRKIAEINFNLLDPAIGHILKDDVTFENDTVRLLSYRALDPTVPLVRL</sequence>
<dbReference type="EMBL" id="JAANQT010001972">
    <property type="protein sequence ID" value="KAG1303465.1"/>
    <property type="molecule type" value="Genomic_DNA"/>
</dbReference>
<dbReference type="AlphaFoldDB" id="A0A9P6X224"/>
<proteinExistence type="predicted"/>
<gene>
    <name evidence="1" type="ORF">G6F64_010050</name>
</gene>